<organism evidence="5 6">
    <name type="scientific">Sphingomonas floccifaciens</name>
    <dbReference type="NCBI Taxonomy" id="1844115"/>
    <lineage>
        <taxon>Bacteria</taxon>
        <taxon>Pseudomonadati</taxon>
        <taxon>Pseudomonadota</taxon>
        <taxon>Alphaproteobacteria</taxon>
        <taxon>Sphingomonadales</taxon>
        <taxon>Sphingomonadaceae</taxon>
        <taxon>Sphingomonas</taxon>
    </lineage>
</organism>
<feature type="active site" description="Proton acceptor" evidence="3">
    <location>
        <position position="202"/>
    </location>
</feature>
<dbReference type="Proteomes" id="UP001597283">
    <property type="component" value="Unassembled WGS sequence"/>
</dbReference>
<dbReference type="Pfam" id="PF01734">
    <property type="entry name" value="Patatin"/>
    <property type="match status" value="1"/>
</dbReference>
<sequence>MSVESQAQDARAEGLPRRILTIDGGGLKGALPAAFLAELERVTGKRVVDQFDLIAGTSTGGIIALGLGLGISAAEILRFYRERGPTIFDQAPLTGAFAGTRSWLRGWRRSARHLRTAKYDATELKRALEDVFGARRIGDSATRLVIPAYDSVNRGPYVFKTAHHERFRVDHERSAVDAALATAAAPSFLPSHSFDGASHLLDGGIWANNPMGSAAIEAAAVLQWPMEDVRLLSLGCTDIVQPVKAVAGMKDVKWLLDLMFQGQDRLSHATAKLLLGHPHTNPHLRRINQTVEPGFASLDDASKIETLIGMGVSSARSHLPEIERCFFIGTREPFVPFHPGKDD</sequence>
<name>A0ABW4N9B6_9SPHN</name>
<dbReference type="NCBIfam" id="NF041079">
    <property type="entry name" value="CBASS_lipase"/>
    <property type="match status" value="1"/>
</dbReference>
<reference evidence="6" key="1">
    <citation type="journal article" date="2019" name="Int. J. Syst. Evol. Microbiol.">
        <title>The Global Catalogue of Microorganisms (GCM) 10K type strain sequencing project: providing services to taxonomists for standard genome sequencing and annotation.</title>
        <authorList>
            <consortium name="The Broad Institute Genomics Platform"/>
            <consortium name="The Broad Institute Genome Sequencing Center for Infectious Disease"/>
            <person name="Wu L."/>
            <person name="Ma J."/>
        </authorList>
    </citation>
    <scope>NUCLEOTIDE SEQUENCE [LARGE SCALE GENOMIC DNA]</scope>
    <source>
        <strain evidence="6">Q85</strain>
    </source>
</reference>
<keyword evidence="3" id="KW-0378">Hydrolase</keyword>
<evidence type="ECO:0000259" key="4">
    <source>
        <dbReference type="PROSITE" id="PS51635"/>
    </source>
</evidence>
<dbReference type="InterPro" id="IPR002641">
    <property type="entry name" value="PNPLA_dom"/>
</dbReference>
<evidence type="ECO:0000313" key="5">
    <source>
        <dbReference type="EMBL" id="MFD1786478.1"/>
    </source>
</evidence>
<comment type="caution">
    <text evidence="5">The sequence shown here is derived from an EMBL/GenBank/DDBJ whole genome shotgun (WGS) entry which is preliminary data.</text>
</comment>
<evidence type="ECO:0000313" key="6">
    <source>
        <dbReference type="Proteomes" id="UP001597283"/>
    </source>
</evidence>
<dbReference type="RefSeq" id="WP_380938460.1">
    <property type="nucleotide sequence ID" value="NZ_JBHUFC010000001.1"/>
</dbReference>
<dbReference type="SUPFAM" id="SSF52151">
    <property type="entry name" value="FabD/lysophospholipase-like"/>
    <property type="match status" value="1"/>
</dbReference>
<dbReference type="InterPro" id="IPR016035">
    <property type="entry name" value="Acyl_Trfase/lysoPLipase"/>
</dbReference>
<keyword evidence="6" id="KW-1185">Reference proteome</keyword>
<feature type="short sequence motif" description="GXGXXG" evidence="3">
    <location>
        <begin position="24"/>
        <end position="29"/>
    </location>
</feature>
<dbReference type="PANTHER" id="PTHR32176">
    <property type="entry name" value="XYLOSE ISOMERASE"/>
    <property type="match status" value="1"/>
</dbReference>
<keyword evidence="2 3" id="KW-0443">Lipid metabolism</keyword>
<evidence type="ECO:0000256" key="1">
    <source>
        <dbReference type="ARBA" id="ARBA00010240"/>
    </source>
</evidence>
<keyword evidence="3" id="KW-0442">Lipid degradation</keyword>
<feature type="active site" description="Nucleophile" evidence="3">
    <location>
        <position position="58"/>
    </location>
</feature>
<accession>A0ABW4N9B6</accession>
<dbReference type="EMBL" id="JBHUFC010000001">
    <property type="protein sequence ID" value="MFD1786478.1"/>
    <property type="molecule type" value="Genomic_DNA"/>
</dbReference>
<dbReference type="CDD" id="cd07199">
    <property type="entry name" value="Pat17_PNPLA8_PNPLA9_like"/>
    <property type="match status" value="1"/>
</dbReference>
<evidence type="ECO:0000256" key="3">
    <source>
        <dbReference type="PROSITE-ProRule" id="PRU01161"/>
    </source>
</evidence>
<comment type="similarity">
    <text evidence="1">Belongs to the patatin family.</text>
</comment>
<gene>
    <name evidence="5" type="ORF">ACFSC3_02720</name>
</gene>
<feature type="short sequence motif" description="DGA/G" evidence="3">
    <location>
        <begin position="202"/>
        <end position="204"/>
    </location>
</feature>
<feature type="short sequence motif" description="GXSXG" evidence="3">
    <location>
        <begin position="56"/>
        <end position="60"/>
    </location>
</feature>
<dbReference type="PROSITE" id="PS51635">
    <property type="entry name" value="PNPLA"/>
    <property type="match status" value="1"/>
</dbReference>
<feature type="domain" description="PNPLA" evidence="4">
    <location>
        <begin position="20"/>
        <end position="215"/>
    </location>
</feature>
<evidence type="ECO:0000256" key="2">
    <source>
        <dbReference type="ARBA" id="ARBA00023098"/>
    </source>
</evidence>
<dbReference type="Gene3D" id="3.40.1090.10">
    <property type="entry name" value="Cytosolic phospholipase A2 catalytic domain"/>
    <property type="match status" value="1"/>
</dbReference>
<proteinExistence type="inferred from homology"/>
<dbReference type="PANTHER" id="PTHR32176:SF92">
    <property type="entry name" value="XYLOSE ISOMERASE"/>
    <property type="match status" value="1"/>
</dbReference>
<protein>
    <submittedName>
        <fullName evidence="5">CBASS cGAMP-activated phospholipase</fullName>
    </submittedName>
</protein>